<evidence type="ECO:0000256" key="1">
    <source>
        <dbReference type="SAM" id="Phobius"/>
    </source>
</evidence>
<gene>
    <name evidence="2" type="ORF">Rcae01_04490</name>
</gene>
<feature type="transmembrane region" description="Helical" evidence="1">
    <location>
        <begin position="63"/>
        <end position="84"/>
    </location>
</feature>
<name>A0ABP9VW16_9BACT</name>
<accession>A0ABP9VW16</accession>
<keyword evidence="1" id="KW-1133">Transmembrane helix</keyword>
<protein>
    <submittedName>
        <fullName evidence="2">Uncharacterized protein</fullName>
    </submittedName>
</protein>
<proteinExistence type="predicted"/>
<reference evidence="2 3" key="1">
    <citation type="submission" date="2024-02" db="EMBL/GenBank/DDBJ databases">
        <title>Rhodopirellula caenicola NBRC 110016.</title>
        <authorList>
            <person name="Ichikawa N."/>
            <person name="Katano-Makiyama Y."/>
            <person name="Hidaka K."/>
        </authorList>
    </citation>
    <scope>NUCLEOTIDE SEQUENCE [LARGE SCALE GENOMIC DNA]</scope>
    <source>
        <strain evidence="2 3">NBRC 110016</strain>
    </source>
</reference>
<keyword evidence="3" id="KW-1185">Reference proteome</keyword>
<keyword evidence="1" id="KW-0812">Transmembrane</keyword>
<evidence type="ECO:0000313" key="2">
    <source>
        <dbReference type="EMBL" id="GAA5509021.1"/>
    </source>
</evidence>
<comment type="caution">
    <text evidence="2">The sequence shown here is derived from an EMBL/GenBank/DDBJ whole genome shotgun (WGS) entry which is preliminary data.</text>
</comment>
<sequence>MNRIQFSTATLLLLTLLFAISLALSRFDSLWIPIAFPFSVGPIVAFRVTQAKSAFAIGILSSIYWTLVGIIPFVICSGIGICLVSMIDERLLTRTLLVTWTITYFLAVSIIGGYIGGVVARPD</sequence>
<evidence type="ECO:0000313" key="3">
    <source>
        <dbReference type="Proteomes" id="UP001416858"/>
    </source>
</evidence>
<feature type="transmembrane region" description="Helical" evidence="1">
    <location>
        <begin position="96"/>
        <end position="120"/>
    </location>
</feature>
<dbReference type="EMBL" id="BAABRO010000012">
    <property type="protein sequence ID" value="GAA5509021.1"/>
    <property type="molecule type" value="Genomic_DNA"/>
</dbReference>
<organism evidence="2 3">
    <name type="scientific">Novipirellula caenicola</name>
    <dbReference type="NCBI Taxonomy" id="1536901"/>
    <lineage>
        <taxon>Bacteria</taxon>
        <taxon>Pseudomonadati</taxon>
        <taxon>Planctomycetota</taxon>
        <taxon>Planctomycetia</taxon>
        <taxon>Pirellulales</taxon>
        <taxon>Pirellulaceae</taxon>
        <taxon>Novipirellula</taxon>
    </lineage>
</organism>
<dbReference type="Proteomes" id="UP001416858">
    <property type="component" value="Unassembled WGS sequence"/>
</dbReference>
<keyword evidence="1" id="KW-0472">Membrane</keyword>
<dbReference type="RefSeq" id="WP_345685763.1">
    <property type="nucleotide sequence ID" value="NZ_BAABRO010000012.1"/>
</dbReference>